<protein>
    <submittedName>
        <fullName evidence="1">Uncharacterized protein</fullName>
    </submittedName>
</protein>
<evidence type="ECO:0000313" key="1">
    <source>
        <dbReference type="EMBL" id="KAI4859665.1"/>
    </source>
</evidence>
<dbReference type="EMBL" id="MU393620">
    <property type="protein sequence ID" value="KAI4859665.1"/>
    <property type="molecule type" value="Genomic_DNA"/>
</dbReference>
<sequence length="604" mass="68872">MSYFGSNSPHVPEESGDDSLDIDVNRHPQSEVQTSRSSHVIHYAPPNTLLISCDPLLLLSEGSELRSLSADSAHEGQRPNDLKIVPYRHKGPKMKTKRETNRCHAYRLNALLRDENPRSHVKRDASGFLQGAFQVFGKDERIRSHSHAGNRSATAATRAVGACGRCRGQKLKCTVSKNMFMPCDRCSVLHHRYLKAPCIRVSILDLNLHRRGSTLNDRLENWTLVQEEFSRSYRTQSDLQGLEILDVFITQDQGIEIPVKIRRFNPQPGDTTSWRWRDSTSRERVMEMPPFYICDVEGAGRNMRDAVAGQKAEYINYLLGDANPILRKTFEAAFRYLEVSTSSLVSDCLTFWVATRFIEKPWRICYGTLPGFEPPYEATCPYNGIIPVTPIMDTQIDDLAIRTFLDPLGKRILKELNRKIHEKKRENWFDIYLATFIIMNNFEFVFTDVLDYTSRHGLKASHLFYFTYIIKPAELTSSPMLISPSSTGAASLSKAYFHACKTLLVYFRFACNGRGPFSLRWNHKPTTGAAAAVVDGLTFDQQEYLCDLASEVDRQRAAVEGWRAGSVYRTPLYLCHQVLVEDWRADIPHSEPIDNFTEEDFLTS</sequence>
<name>A0ACB9YKW2_9PEZI</name>
<dbReference type="Proteomes" id="UP001497700">
    <property type="component" value="Unassembled WGS sequence"/>
</dbReference>
<organism evidence="1 2">
    <name type="scientific">Hypoxylon rubiginosum</name>
    <dbReference type="NCBI Taxonomy" id="110542"/>
    <lineage>
        <taxon>Eukaryota</taxon>
        <taxon>Fungi</taxon>
        <taxon>Dikarya</taxon>
        <taxon>Ascomycota</taxon>
        <taxon>Pezizomycotina</taxon>
        <taxon>Sordariomycetes</taxon>
        <taxon>Xylariomycetidae</taxon>
        <taxon>Xylariales</taxon>
        <taxon>Hypoxylaceae</taxon>
        <taxon>Hypoxylon</taxon>
    </lineage>
</organism>
<evidence type="ECO:0000313" key="2">
    <source>
        <dbReference type="Proteomes" id="UP001497700"/>
    </source>
</evidence>
<keyword evidence="2" id="KW-1185">Reference proteome</keyword>
<reference evidence="1 2" key="1">
    <citation type="journal article" date="2022" name="New Phytol.">
        <title>Ecological generalism drives hyperdiversity of secondary metabolite gene clusters in xylarialean endophytes.</title>
        <authorList>
            <person name="Franco M.E.E."/>
            <person name="Wisecaver J.H."/>
            <person name="Arnold A.E."/>
            <person name="Ju Y.M."/>
            <person name="Slot J.C."/>
            <person name="Ahrendt S."/>
            <person name="Moore L.P."/>
            <person name="Eastman K.E."/>
            <person name="Scott K."/>
            <person name="Konkel Z."/>
            <person name="Mondo S.J."/>
            <person name="Kuo A."/>
            <person name="Hayes R.D."/>
            <person name="Haridas S."/>
            <person name="Andreopoulos B."/>
            <person name="Riley R."/>
            <person name="LaButti K."/>
            <person name="Pangilinan J."/>
            <person name="Lipzen A."/>
            <person name="Amirebrahimi M."/>
            <person name="Yan J."/>
            <person name="Adam C."/>
            <person name="Keymanesh K."/>
            <person name="Ng V."/>
            <person name="Louie K."/>
            <person name="Northen T."/>
            <person name="Drula E."/>
            <person name="Henrissat B."/>
            <person name="Hsieh H.M."/>
            <person name="Youens-Clark K."/>
            <person name="Lutzoni F."/>
            <person name="Miadlikowska J."/>
            <person name="Eastwood D.C."/>
            <person name="Hamelin R.C."/>
            <person name="Grigoriev I.V."/>
            <person name="U'Ren J.M."/>
        </authorList>
    </citation>
    <scope>NUCLEOTIDE SEQUENCE [LARGE SCALE GENOMIC DNA]</scope>
    <source>
        <strain evidence="1 2">CBS 119005</strain>
    </source>
</reference>
<gene>
    <name evidence="1" type="ORF">F4820DRAFT_453678</name>
</gene>
<accession>A0ACB9YKW2</accession>
<comment type="caution">
    <text evidence="1">The sequence shown here is derived from an EMBL/GenBank/DDBJ whole genome shotgun (WGS) entry which is preliminary data.</text>
</comment>
<proteinExistence type="predicted"/>